<feature type="transmembrane region" description="Helical" evidence="1">
    <location>
        <begin position="9"/>
        <end position="28"/>
    </location>
</feature>
<dbReference type="Pfam" id="PF04892">
    <property type="entry name" value="VanZ"/>
    <property type="match status" value="1"/>
</dbReference>
<feature type="transmembrane region" description="Helical" evidence="1">
    <location>
        <begin position="91"/>
        <end position="113"/>
    </location>
</feature>
<sequence length="308" mass="35405">MELKYRKTLLVATILYTVLIMYFLFFAFNRIEHSIRYSVYTFMLIPEAVPLHFPNLSKVSFSWMYDFGNIAAFIPFGVIIPLLYRISFRKFICFFVIIISVLETIQSLTFLGTFDVNDIISNTLGAAIGFCAYRFGFAINISWKGLLASGITIAILLFAVMGISEIINYTLVKREGPMHSLNEVKEQTGKLPLTKDIPHFIVAGERIKPTLNLYRSDHEKTQTYTYILGDKKDVILYYSFGISDTGDAKGELTIQADGNTIFQSNEQYTNNLETEYVPFEKVNEITIIIKGNAKLWDVKFSEMKHWWE</sequence>
<name>W7Z4S5_9BACL</name>
<comment type="caution">
    <text evidence="3">The sequence shown here is derived from an EMBL/GenBank/DDBJ whole genome shotgun (WGS) entry which is preliminary data.</text>
</comment>
<keyword evidence="4" id="KW-1185">Reference proteome</keyword>
<evidence type="ECO:0000313" key="4">
    <source>
        <dbReference type="Proteomes" id="UP000019364"/>
    </source>
</evidence>
<feature type="domain" description="VanZ-like" evidence="2">
    <location>
        <begin position="14"/>
        <end position="135"/>
    </location>
</feature>
<evidence type="ECO:0000256" key="1">
    <source>
        <dbReference type="SAM" id="Phobius"/>
    </source>
</evidence>
<accession>W7Z4S5</accession>
<dbReference type="STRING" id="1236976.JCM16418_3483"/>
<reference evidence="3 4" key="1">
    <citation type="journal article" date="2014" name="Genome Announc.">
        <title>Draft Genome Sequence of Paenibacillus pini JCM 16418T, Isolated from the Rhizosphere of Pine Tree.</title>
        <authorList>
            <person name="Yuki M."/>
            <person name="Oshima K."/>
            <person name="Suda W."/>
            <person name="Oshida Y."/>
            <person name="Kitamura K."/>
            <person name="Iida Y."/>
            <person name="Hattori M."/>
            <person name="Ohkuma M."/>
        </authorList>
    </citation>
    <scope>NUCLEOTIDE SEQUENCE [LARGE SCALE GENOMIC DNA]</scope>
    <source>
        <strain evidence="3 4">JCM 16418</strain>
    </source>
</reference>
<dbReference type="eggNOG" id="COG4767">
    <property type="taxonomic scope" value="Bacteria"/>
</dbReference>
<proteinExistence type="predicted"/>
<feature type="transmembrane region" description="Helical" evidence="1">
    <location>
        <begin position="119"/>
        <end position="139"/>
    </location>
</feature>
<feature type="transmembrane region" description="Helical" evidence="1">
    <location>
        <begin position="146"/>
        <end position="164"/>
    </location>
</feature>
<dbReference type="OrthoDB" id="4822551at2"/>
<gene>
    <name evidence="3" type="ORF">JCM16418_3483</name>
</gene>
<evidence type="ECO:0000259" key="2">
    <source>
        <dbReference type="Pfam" id="PF04892"/>
    </source>
</evidence>
<dbReference type="InterPro" id="IPR006976">
    <property type="entry name" value="VanZ-like"/>
</dbReference>
<dbReference type="RefSeq" id="WP_036650730.1">
    <property type="nucleotide sequence ID" value="NZ_BAVZ01000011.1"/>
</dbReference>
<dbReference type="AlphaFoldDB" id="W7Z4S5"/>
<feature type="transmembrane region" description="Helical" evidence="1">
    <location>
        <begin position="63"/>
        <end position="84"/>
    </location>
</feature>
<keyword evidence="1" id="KW-0472">Membrane</keyword>
<dbReference type="Proteomes" id="UP000019364">
    <property type="component" value="Unassembled WGS sequence"/>
</dbReference>
<evidence type="ECO:0000313" key="3">
    <source>
        <dbReference type="EMBL" id="GAF09344.1"/>
    </source>
</evidence>
<protein>
    <recommendedName>
        <fullName evidence="2">VanZ-like domain-containing protein</fullName>
    </recommendedName>
</protein>
<organism evidence="3 4">
    <name type="scientific">Paenibacillus pini JCM 16418</name>
    <dbReference type="NCBI Taxonomy" id="1236976"/>
    <lineage>
        <taxon>Bacteria</taxon>
        <taxon>Bacillati</taxon>
        <taxon>Bacillota</taxon>
        <taxon>Bacilli</taxon>
        <taxon>Bacillales</taxon>
        <taxon>Paenibacillaceae</taxon>
        <taxon>Paenibacillus</taxon>
    </lineage>
</organism>
<keyword evidence="1" id="KW-1133">Transmembrane helix</keyword>
<keyword evidence="1" id="KW-0812">Transmembrane</keyword>
<dbReference type="EMBL" id="BAVZ01000011">
    <property type="protein sequence ID" value="GAF09344.1"/>
    <property type="molecule type" value="Genomic_DNA"/>
</dbReference>